<dbReference type="Pfam" id="PF01145">
    <property type="entry name" value="Band_7"/>
    <property type="match status" value="1"/>
</dbReference>
<keyword evidence="3" id="KW-1133">Transmembrane helix</keyword>
<evidence type="ECO:0000256" key="4">
    <source>
        <dbReference type="SAM" id="MobiDB-lite"/>
    </source>
</evidence>
<feature type="compositionally biased region" description="Polar residues" evidence="4">
    <location>
        <begin position="1"/>
        <end position="10"/>
    </location>
</feature>
<feature type="transmembrane region" description="Helical" evidence="3">
    <location>
        <begin position="86"/>
        <end position="105"/>
    </location>
</feature>
<dbReference type="NCBIfam" id="TIGR01933">
    <property type="entry name" value="hflK"/>
    <property type="match status" value="1"/>
</dbReference>
<comment type="subunit">
    <text evidence="3">HflC and HflK may interact to form a multimeric complex.</text>
</comment>
<dbReference type="OrthoDB" id="9779595at2"/>
<comment type="similarity">
    <text evidence="2 3">Belongs to the band 7/mec-2 family. HflK subfamily.</text>
</comment>
<dbReference type="AlphaFoldDB" id="A0A175Y0R1"/>
<dbReference type="PANTHER" id="PTHR10264">
    <property type="entry name" value="BAND 7 PROTEIN-RELATED"/>
    <property type="match status" value="1"/>
</dbReference>
<evidence type="ECO:0000313" key="6">
    <source>
        <dbReference type="EMBL" id="KZB94342.1"/>
    </source>
</evidence>
<evidence type="ECO:0000259" key="5">
    <source>
        <dbReference type="SMART" id="SM00244"/>
    </source>
</evidence>
<dbReference type="GeneID" id="93796571"/>
<dbReference type="SMART" id="SM00244">
    <property type="entry name" value="PHB"/>
    <property type="match status" value="1"/>
</dbReference>
<dbReference type="Proteomes" id="UP000078460">
    <property type="component" value="Unassembled WGS sequence"/>
</dbReference>
<sequence length="376" mass="40326">MTILPGNTNRPPILAAEPPKSPWGSGDDDQGGGPRNPWALPPGGRKPANKPTALDEFLKKARGGGGGGNGGGGGFGGLPVSPNPRALWLIGAGIILLVWILYTSIHPIAPQERGVVTYLGRYSGTLDPGIAMTMPAPIARVVKVDVQNIRIENFPETGSENLMLTRDQNIIDLAYAVRWKIANPQDYVFQIDKPRETVRATAESVMREVVANQTLDAALGPGRAQMENQAQERMQKVLDDYKSGIVVVGVGIKQADPPARVNDAFKDVTAAQQDAQGVRNQAQSYAKQVIARAEGEASQFDKVYEQYKLAPAVTRRRMYYETMEAVLAKSDKTIVEPSNVVPYLQSQGARRLPDSVPAAPAAVTPTQPVTTTGGGQ</sequence>
<dbReference type="EMBL" id="LQCK02000034">
    <property type="protein sequence ID" value="KZB94342.1"/>
    <property type="molecule type" value="Genomic_DNA"/>
</dbReference>
<dbReference type="STRING" id="621456.BJP26_05745"/>
<dbReference type="SUPFAM" id="SSF117892">
    <property type="entry name" value="Band 7/SPFH domain"/>
    <property type="match status" value="1"/>
</dbReference>
<dbReference type="InterPro" id="IPR043202">
    <property type="entry name" value="Band-7_stomatin-like"/>
</dbReference>
<protein>
    <recommendedName>
        <fullName evidence="3">Protein HflK</fullName>
    </recommendedName>
</protein>
<evidence type="ECO:0000256" key="2">
    <source>
        <dbReference type="ARBA" id="ARBA00006971"/>
    </source>
</evidence>
<dbReference type="InterPro" id="IPR010201">
    <property type="entry name" value="HflK"/>
</dbReference>
<feature type="domain" description="Band 7" evidence="5">
    <location>
        <begin position="103"/>
        <end position="269"/>
    </location>
</feature>
<accession>A0A175Y0R1</accession>
<organism evidence="6 7">
    <name type="scientific">Sphingomonas melonis TY</name>
    <dbReference type="NCBI Taxonomy" id="621456"/>
    <lineage>
        <taxon>Bacteria</taxon>
        <taxon>Pseudomonadati</taxon>
        <taxon>Pseudomonadota</taxon>
        <taxon>Alphaproteobacteria</taxon>
        <taxon>Sphingomonadales</taxon>
        <taxon>Sphingomonadaceae</taxon>
        <taxon>Sphingomonas</taxon>
    </lineage>
</organism>
<keyword evidence="3" id="KW-0472">Membrane</keyword>
<dbReference type="CDD" id="cd03404">
    <property type="entry name" value="SPFH_HflK"/>
    <property type="match status" value="1"/>
</dbReference>
<dbReference type="Gene3D" id="3.30.479.30">
    <property type="entry name" value="Band 7 domain"/>
    <property type="match status" value="1"/>
</dbReference>
<dbReference type="InterPro" id="IPR001107">
    <property type="entry name" value="Band_7"/>
</dbReference>
<dbReference type="RefSeq" id="WP_017977590.1">
    <property type="nucleotide sequence ID" value="NZ_CP017578.1"/>
</dbReference>
<keyword evidence="3" id="KW-0812">Transmembrane</keyword>
<comment type="caution">
    <text evidence="6">The sequence shown here is derived from an EMBL/GenBank/DDBJ whole genome shotgun (WGS) entry which is preliminary data.</text>
</comment>
<dbReference type="GO" id="GO:0005886">
    <property type="term" value="C:plasma membrane"/>
    <property type="evidence" value="ECO:0007669"/>
    <property type="project" value="InterPro"/>
</dbReference>
<dbReference type="PANTHER" id="PTHR10264:SF83">
    <property type="entry name" value="BLL5629 PROTEIN"/>
    <property type="match status" value="1"/>
</dbReference>
<proteinExistence type="inferred from homology"/>
<dbReference type="KEGG" id="smy:BJP26_05745"/>
<comment type="subcellular location">
    <subcellularLocation>
        <location evidence="1">Membrane</location>
        <topology evidence="1">Single-pass membrane protein</topology>
    </subcellularLocation>
</comment>
<feature type="compositionally biased region" description="Low complexity" evidence="4">
    <location>
        <begin position="356"/>
        <end position="376"/>
    </location>
</feature>
<reference evidence="6" key="1">
    <citation type="submission" date="2016-03" db="EMBL/GenBank/DDBJ databases">
        <title>Sphingomonas melonis TY, whole genome shotgun sequencing.</title>
        <authorList>
            <person name="Wang H."/>
            <person name="Zhu P."/>
        </authorList>
    </citation>
    <scope>NUCLEOTIDE SEQUENCE [LARGE SCALE GENOMIC DNA]</scope>
    <source>
        <strain evidence="6">TY</strain>
    </source>
</reference>
<evidence type="ECO:0000313" key="7">
    <source>
        <dbReference type="Proteomes" id="UP000078460"/>
    </source>
</evidence>
<feature type="region of interest" description="Disordered" evidence="4">
    <location>
        <begin position="351"/>
        <end position="376"/>
    </location>
</feature>
<feature type="region of interest" description="Disordered" evidence="4">
    <location>
        <begin position="1"/>
        <end position="51"/>
    </location>
</feature>
<comment type="function">
    <text evidence="3">HflC and HflK could encode or regulate a protease.</text>
</comment>
<dbReference type="InterPro" id="IPR036013">
    <property type="entry name" value="Band_7/SPFH_dom_sf"/>
</dbReference>
<evidence type="ECO:0000256" key="1">
    <source>
        <dbReference type="ARBA" id="ARBA00004167"/>
    </source>
</evidence>
<evidence type="ECO:0000256" key="3">
    <source>
        <dbReference type="RuleBase" id="RU364113"/>
    </source>
</evidence>
<keyword evidence="7" id="KW-1185">Reference proteome</keyword>
<name>A0A175Y0R1_9SPHN</name>
<gene>
    <name evidence="6" type="ORF">AVM11_07725</name>
</gene>